<protein>
    <recommendedName>
        <fullName evidence="3 9">Phosphate transport system permease protein PstA</fullName>
    </recommendedName>
</protein>
<keyword evidence="8 9" id="KW-0472">Membrane</keyword>
<dbReference type="SUPFAM" id="SSF161098">
    <property type="entry name" value="MetI-like"/>
    <property type="match status" value="1"/>
</dbReference>
<dbReference type="Pfam" id="PF00528">
    <property type="entry name" value="BPD_transp_1"/>
    <property type="match status" value="1"/>
</dbReference>
<evidence type="ECO:0000313" key="11">
    <source>
        <dbReference type="EMBL" id="RNI29765.1"/>
    </source>
</evidence>
<evidence type="ECO:0000256" key="9">
    <source>
        <dbReference type="RuleBase" id="RU363043"/>
    </source>
</evidence>
<evidence type="ECO:0000256" key="8">
    <source>
        <dbReference type="ARBA" id="ARBA00023136"/>
    </source>
</evidence>
<sequence length="294" mass="32264">MAFANNTSTQNSKRLSQNVAFWIFRLLSFSVVAILVIILGFIIVRGISVISWEFLTQMPREGMTAGGIYPAIIGTLCLVVGSMLFAFPIGILSGIYINEYAKDSWFKRFVKMMTNNLAGIPSIVFGLFGMALFVNQFGFGDSILAGSLTLGLLALPVVIRTTEESLKAIDNSFRIGSLALGATKWQTTSRVVLPMAFPNIITGLILSIGRVSGETAPILFTVAAYFLPKLPNSIFDQVMALPYHLYVISTSGTNIEASRAMAYGTAFVLIMIVLLVNLLANWLRRYFSRKVKMN</sequence>
<feature type="transmembrane region" description="Helical" evidence="9">
    <location>
        <begin position="117"/>
        <end position="137"/>
    </location>
</feature>
<feature type="transmembrane region" description="Helical" evidence="9">
    <location>
        <begin position="260"/>
        <end position="283"/>
    </location>
</feature>
<dbReference type="NCBIfam" id="TIGR00974">
    <property type="entry name" value="3a0107s02c"/>
    <property type="match status" value="1"/>
</dbReference>
<proteinExistence type="inferred from homology"/>
<organism evidence="11 12">
    <name type="scientific">Rufibacter immobilis</name>
    <dbReference type="NCBI Taxonomy" id="1348778"/>
    <lineage>
        <taxon>Bacteria</taxon>
        <taxon>Pseudomonadati</taxon>
        <taxon>Bacteroidota</taxon>
        <taxon>Cytophagia</taxon>
        <taxon>Cytophagales</taxon>
        <taxon>Hymenobacteraceae</taxon>
        <taxon>Rufibacter</taxon>
    </lineage>
</organism>
<gene>
    <name evidence="11" type="primary">pstA</name>
    <name evidence="11" type="ORF">EFA69_09500</name>
</gene>
<evidence type="ECO:0000256" key="5">
    <source>
        <dbReference type="ARBA" id="ARBA00022475"/>
    </source>
</evidence>
<evidence type="ECO:0000256" key="2">
    <source>
        <dbReference type="ARBA" id="ARBA00007069"/>
    </source>
</evidence>
<dbReference type="GO" id="GO:0005886">
    <property type="term" value="C:plasma membrane"/>
    <property type="evidence" value="ECO:0007669"/>
    <property type="project" value="UniProtKB-SubCell"/>
</dbReference>
<dbReference type="InterPro" id="IPR035906">
    <property type="entry name" value="MetI-like_sf"/>
</dbReference>
<dbReference type="Proteomes" id="UP000271010">
    <property type="component" value="Unassembled WGS sequence"/>
</dbReference>
<dbReference type="RefSeq" id="WP_123132848.1">
    <property type="nucleotide sequence ID" value="NZ_JBHMAD010000007.1"/>
</dbReference>
<comment type="similarity">
    <text evidence="2 9">Belongs to the binding-protein-dependent transport system permease family. CysTW subfamily.</text>
</comment>
<dbReference type="PANTHER" id="PTHR43470">
    <property type="entry name" value="PHOSPHATE TRANSPORT SYSTEM PERMEASE PROTEIN PSTA-RELATED"/>
    <property type="match status" value="1"/>
</dbReference>
<reference evidence="11 12" key="1">
    <citation type="submission" date="2018-11" db="EMBL/GenBank/DDBJ databases">
        <title>Rufibacter latericius sp. nov., isolated from water in Baiyang Lake.</title>
        <authorList>
            <person name="Yang Y."/>
        </authorList>
    </citation>
    <scope>NUCLEOTIDE SEQUENCE [LARGE SCALE GENOMIC DNA]</scope>
    <source>
        <strain evidence="11 12">MCC P1</strain>
    </source>
</reference>
<keyword evidence="5 9" id="KW-1003">Cell membrane</keyword>
<feature type="transmembrane region" description="Helical" evidence="9">
    <location>
        <begin position="68"/>
        <end position="97"/>
    </location>
</feature>
<dbReference type="PROSITE" id="PS50928">
    <property type="entry name" value="ABC_TM1"/>
    <property type="match status" value="1"/>
</dbReference>
<feature type="transmembrane region" description="Helical" evidence="9">
    <location>
        <begin position="143"/>
        <end position="159"/>
    </location>
</feature>
<evidence type="ECO:0000256" key="1">
    <source>
        <dbReference type="ARBA" id="ARBA00004651"/>
    </source>
</evidence>
<feature type="transmembrane region" description="Helical" evidence="9">
    <location>
        <begin position="21"/>
        <end position="48"/>
    </location>
</feature>
<name>A0A3M9MX87_9BACT</name>
<comment type="caution">
    <text evidence="11">The sequence shown here is derived from an EMBL/GenBank/DDBJ whole genome shotgun (WGS) entry which is preliminary data.</text>
</comment>
<keyword evidence="6 9" id="KW-0812">Transmembrane</keyword>
<keyword evidence="4" id="KW-0813">Transport</keyword>
<dbReference type="AlphaFoldDB" id="A0A3M9MX87"/>
<evidence type="ECO:0000256" key="6">
    <source>
        <dbReference type="ARBA" id="ARBA00022692"/>
    </source>
</evidence>
<evidence type="ECO:0000259" key="10">
    <source>
        <dbReference type="PROSITE" id="PS50928"/>
    </source>
</evidence>
<dbReference type="InterPro" id="IPR000515">
    <property type="entry name" value="MetI-like"/>
</dbReference>
<dbReference type="GO" id="GO:0035435">
    <property type="term" value="P:phosphate ion transmembrane transport"/>
    <property type="evidence" value="ECO:0007669"/>
    <property type="project" value="InterPro"/>
</dbReference>
<feature type="domain" description="ABC transmembrane type-1" evidence="10">
    <location>
        <begin position="72"/>
        <end position="280"/>
    </location>
</feature>
<dbReference type="InterPro" id="IPR005672">
    <property type="entry name" value="Phosphate_PstA"/>
</dbReference>
<dbReference type="OrthoDB" id="9785113at2"/>
<dbReference type="GO" id="GO:0005315">
    <property type="term" value="F:phosphate transmembrane transporter activity"/>
    <property type="evidence" value="ECO:0007669"/>
    <property type="project" value="InterPro"/>
</dbReference>
<dbReference type="CDD" id="cd06261">
    <property type="entry name" value="TM_PBP2"/>
    <property type="match status" value="1"/>
</dbReference>
<evidence type="ECO:0000256" key="7">
    <source>
        <dbReference type="ARBA" id="ARBA00022989"/>
    </source>
</evidence>
<evidence type="ECO:0000256" key="4">
    <source>
        <dbReference type="ARBA" id="ARBA00022448"/>
    </source>
</evidence>
<dbReference type="Gene3D" id="1.10.3720.10">
    <property type="entry name" value="MetI-like"/>
    <property type="match status" value="1"/>
</dbReference>
<keyword evidence="7 9" id="KW-1133">Transmembrane helix</keyword>
<accession>A0A3M9MX87</accession>
<evidence type="ECO:0000256" key="3">
    <source>
        <dbReference type="ARBA" id="ARBA00016864"/>
    </source>
</evidence>
<comment type="subcellular location">
    <subcellularLocation>
        <location evidence="1 9">Cell membrane</location>
        <topology evidence="1 9">Multi-pass membrane protein</topology>
    </subcellularLocation>
</comment>
<feature type="transmembrane region" description="Helical" evidence="9">
    <location>
        <begin position="191"/>
        <end position="209"/>
    </location>
</feature>
<dbReference type="PANTHER" id="PTHR43470:SF3">
    <property type="entry name" value="PHOSPHATE TRANSPORT SYSTEM PERMEASE PROTEIN PSTA-RELATED"/>
    <property type="match status" value="1"/>
</dbReference>
<keyword evidence="12" id="KW-1185">Reference proteome</keyword>
<evidence type="ECO:0000313" key="12">
    <source>
        <dbReference type="Proteomes" id="UP000271010"/>
    </source>
</evidence>
<dbReference type="EMBL" id="RJJE01000009">
    <property type="protein sequence ID" value="RNI29765.1"/>
    <property type="molecule type" value="Genomic_DNA"/>
</dbReference>